<proteinExistence type="predicted"/>
<name>A0A1M5QT85_9BRAD</name>
<protein>
    <submittedName>
        <fullName evidence="1">Uncharacterized protein</fullName>
    </submittedName>
</protein>
<organism evidence="1 2">
    <name type="scientific">Bradyrhizobium erythrophlei</name>
    <dbReference type="NCBI Taxonomy" id="1437360"/>
    <lineage>
        <taxon>Bacteria</taxon>
        <taxon>Pseudomonadati</taxon>
        <taxon>Pseudomonadota</taxon>
        <taxon>Alphaproteobacteria</taxon>
        <taxon>Hyphomicrobiales</taxon>
        <taxon>Nitrobacteraceae</taxon>
        <taxon>Bradyrhizobium</taxon>
    </lineage>
</organism>
<dbReference type="EMBL" id="LT670817">
    <property type="protein sequence ID" value="SHH16919.1"/>
    <property type="molecule type" value="Genomic_DNA"/>
</dbReference>
<sequence length="61" mass="6893">MPKRQLIPRDHKTTRALVRANVNARPFALSPKRFYGGSPSLTTAIRNASRKRRPITLAEHA</sequence>
<accession>A0A1M5QT85</accession>
<dbReference type="Proteomes" id="UP000189796">
    <property type="component" value="Chromosome I"/>
</dbReference>
<evidence type="ECO:0000313" key="2">
    <source>
        <dbReference type="Proteomes" id="UP000189796"/>
    </source>
</evidence>
<evidence type="ECO:0000313" key="1">
    <source>
        <dbReference type="EMBL" id="SHH16919.1"/>
    </source>
</evidence>
<reference evidence="1 2" key="1">
    <citation type="submission" date="2016-11" db="EMBL/GenBank/DDBJ databases">
        <authorList>
            <person name="Jaros S."/>
            <person name="Januszkiewicz K."/>
            <person name="Wedrychowicz H."/>
        </authorList>
    </citation>
    <scope>NUCLEOTIDE SEQUENCE [LARGE SCALE GENOMIC DNA]</scope>
    <source>
        <strain evidence="1 2">GAS138</strain>
    </source>
</reference>
<gene>
    <name evidence="1" type="ORF">SAMN05443248_3937</name>
</gene>
<dbReference type="AlphaFoldDB" id="A0A1M5QT85"/>